<accession>A0A3B1ILT1</accession>
<dbReference type="Pfam" id="PF05238">
    <property type="entry name" value="CENP-N"/>
    <property type="match status" value="1"/>
</dbReference>
<protein>
    <submittedName>
        <fullName evidence="8">Centromere protein N</fullName>
    </submittedName>
</protein>
<organism evidence="8 9">
    <name type="scientific">Astyanax mexicanus</name>
    <name type="common">Blind cave fish</name>
    <name type="synonym">Astyanax fasciatus mexicanus</name>
    <dbReference type="NCBI Taxonomy" id="7994"/>
    <lineage>
        <taxon>Eukaryota</taxon>
        <taxon>Metazoa</taxon>
        <taxon>Chordata</taxon>
        <taxon>Craniata</taxon>
        <taxon>Vertebrata</taxon>
        <taxon>Euteleostomi</taxon>
        <taxon>Actinopterygii</taxon>
        <taxon>Neopterygii</taxon>
        <taxon>Teleostei</taxon>
        <taxon>Ostariophysi</taxon>
        <taxon>Characiformes</taxon>
        <taxon>Characoidei</taxon>
        <taxon>Acestrorhamphidae</taxon>
        <taxon>Acestrorhamphinae</taxon>
        <taxon>Astyanax</taxon>
    </lineage>
</organism>
<dbReference type="GO" id="GO:0007059">
    <property type="term" value="P:chromosome segregation"/>
    <property type="evidence" value="ECO:0007669"/>
    <property type="project" value="InterPro"/>
</dbReference>
<dbReference type="Proteomes" id="UP000018467">
    <property type="component" value="Unassembled WGS sequence"/>
</dbReference>
<keyword evidence="6" id="KW-0137">Centromere</keyword>
<comment type="similarity">
    <text evidence="3">Belongs to the CENP-N/CHL4 family.</text>
</comment>
<dbReference type="AlphaFoldDB" id="A0A3B1ILT1"/>
<reference evidence="9" key="2">
    <citation type="journal article" date="2014" name="Nat. Commun.">
        <title>The cavefish genome reveals candidate genes for eye loss.</title>
        <authorList>
            <person name="McGaugh S.E."/>
            <person name="Gross J.B."/>
            <person name="Aken B."/>
            <person name="Blin M."/>
            <person name="Borowsky R."/>
            <person name="Chalopin D."/>
            <person name="Hinaux H."/>
            <person name="Jeffery W.R."/>
            <person name="Keene A."/>
            <person name="Ma L."/>
            <person name="Minx P."/>
            <person name="Murphy D."/>
            <person name="O'Quin K.E."/>
            <person name="Retaux S."/>
            <person name="Rohner N."/>
            <person name="Searle S.M."/>
            <person name="Stahl B.A."/>
            <person name="Tabin C."/>
            <person name="Volff J.N."/>
            <person name="Yoshizawa M."/>
            <person name="Warren W.C."/>
        </authorList>
    </citation>
    <scope>NUCLEOTIDE SEQUENCE [LARGE SCALE GENOMIC DNA]</scope>
    <source>
        <strain evidence="9">female</strain>
    </source>
</reference>
<evidence type="ECO:0000256" key="1">
    <source>
        <dbReference type="ARBA" id="ARBA00004123"/>
    </source>
</evidence>
<evidence type="ECO:0000256" key="5">
    <source>
        <dbReference type="ARBA" id="ARBA00023242"/>
    </source>
</evidence>
<evidence type="ECO:0000313" key="8">
    <source>
        <dbReference type="Ensembl" id="ENSAMXP00000030671.1"/>
    </source>
</evidence>
<dbReference type="PANTHER" id="PTHR46790:SF1">
    <property type="entry name" value="CENTROMERE PROTEIN N"/>
    <property type="match status" value="1"/>
</dbReference>
<dbReference type="GO" id="GO:0005654">
    <property type="term" value="C:nucleoplasm"/>
    <property type="evidence" value="ECO:0007669"/>
    <property type="project" value="TreeGrafter"/>
</dbReference>
<dbReference type="STRING" id="7994.ENSAMXP00000030671"/>
<dbReference type="FunCoup" id="A0A3B1ILT1">
    <property type="interactions" value="957"/>
</dbReference>
<sequence length="346" mass="39693">MDEQARSILQRIIKKTPSKRLETIIRSWNCLSEDQLHSLNYSQPKWLFLENLVSRCEENRVSLKDVTKLEMIYHIHNPNQGTWHACQLFQAEDDALSVHFTQFRESFIAHLEDVVQHVSVGMKKLEDGAIWVRIAWGDNFRKPNHLKPTYLVHYLQSSYVFIHNVTPKHRPFLYQALVLATRHVSIKECHLSSRSLTAMRDLLMKQYQQVFPTNQERTLKERNAPPSHPNIEREHAESSEGRHQMACEAFGCGVLPKLETAVYKLETRYRGNSNNTLNDGDELFRGVVKFSSKNILESLRHCVSTGMAEGPVTPLLSSITQKGRNYFVITDKVSGATASQTPAPKA</sequence>
<feature type="compositionally biased region" description="Basic and acidic residues" evidence="7">
    <location>
        <begin position="230"/>
        <end position="240"/>
    </location>
</feature>
<keyword evidence="4" id="KW-0158">Chromosome</keyword>
<dbReference type="GO" id="GO:0000775">
    <property type="term" value="C:chromosome, centromeric region"/>
    <property type="evidence" value="ECO:0007669"/>
    <property type="project" value="UniProtKB-SubCell"/>
</dbReference>
<dbReference type="InterPro" id="IPR052011">
    <property type="entry name" value="CENP-NAC/CAD_complex"/>
</dbReference>
<dbReference type="Ensembl" id="ENSAMXT00000038704.1">
    <property type="protein sequence ID" value="ENSAMXP00000030671.1"/>
    <property type="gene ID" value="ENSAMXG00000037478.1"/>
</dbReference>
<evidence type="ECO:0000256" key="7">
    <source>
        <dbReference type="SAM" id="MobiDB-lite"/>
    </source>
</evidence>
<evidence type="ECO:0000256" key="6">
    <source>
        <dbReference type="ARBA" id="ARBA00023328"/>
    </source>
</evidence>
<dbReference type="Bgee" id="ENSAMXG00000037478">
    <property type="expression patterns" value="Expressed in testis and 13 other cell types or tissues"/>
</dbReference>
<comment type="subcellular location">
    <subcellularLocation>
        <location evidence="2">Chromosome</location>
        <location evidence="2">Centromere</location>
    </subcellularLocation>
    <subcellularLocation>
        <location evidence="1">Nucleus</location>
    </subcellularLocation>
</comment>
<reference evidence="9" key="1">
    <citation type="submission" date="2013-03" db="EMBL/GenBank/DDBJ databases">
        <authorList>
            <person name="Jeffery W."/>
            <person name="Warren W."/>
            <person name="Wilson R.K."/>
        </authorList>
    </citation>
    <scope>NUCLEOTIDE SEQUENCE</scope>
    <source>
        <strain evidence="9">female</strain>
    </source>
</reference>
<dbReference type="GO" id="GO:0034080">
    <property type="term" value="P:CENP-A containing chromatin assembly"/>
    <property type="evidence" value="ECO:0007669"/>
    <property type="project" value="InterPro"/>
</dbReference>
<reference evidence="8" key="4">
    <citation type="submission" date="2025-09" db="UniProtKB">
        <authorList>
            <consortium name="Ensembl"/>
        </authorList>
    </citation>
    <scope>IDENTIFICATION</scope>
</reference>
<evidence type="ECO:0000313" key="9">
    <source>
        <dbReference type="Proteomes" id="UP000018467"/>
    </source>
</evidence>
<feature type="region of interest" description="Disordered" evidence="7">
    <location>
        <begin position="215"/>
        <end position="240"/>
    </location>
</feature>
<evidence type="ECO:0000256" key="3">
    <source>
        <dbReference type="ARBA" id="ARBA00005566"/>
    </source>
</evidence>
<reference evidence="8" key="3">
    <citation type="submission" date="2025-08" db="UniProtKB">
        <authorList>
            <consortium name="Ensembl"/>
        </authorList>
    </citation>
    <scope>IDENTIFICATION</scope>
</reference>
<keyword evidence="9" id="KW-1185">Reference proteome</keyword>
<name>A0A3B1ILT1_ASTMX</name>
<dbReference type="PANTHER" id="PTHR46790">
    <property type="entry name" value="CENTROMERE PROTEIN N"/>
    <property type="match status" value="1"/>
</dbReference>
<dbReference type="InParanoid" id="A0A3B1ILT1"/>
<proteinExistence type="inferred from homology"/>
<evidence type="ECO:0000256" key="2">
    <source>
        <dbReference type="ARBA" id="ARBA00004584"/>
    </source>
</evidence>
<keyword evidence="5" id="KW-0539">Nucleus</keyword>
<evidence type="ECO:0000256" key="4">
    <source>
        <dbReference type="ARBA" id="ARBA00022454"/>
    </source>
</evidence>
<dbReference type="GeneTree" id="ENSGT00390000004738"/>
<dbReference type="InterPro" id="IPR007902">
    <property type="entry name" value="Chl4/mis15/CENP-N"/>
</dbReference>